<accession>A0A4Q9PMR3</accession>
<gene>
    <name evidence="3" type="ORF">BD310DRAFT_683566</name>
</gene>
<dbReference type="Pfam" id="PF20152">
    <property type="entry name" value="DUF6534"/>
    <property type="match status" value="1"/>
</dbReference>
<dbReference type="PANTHER" id="PTHR40465">
    <property type="entry name" value="CHROMOSOME 1, WHOLE GENOME SHOTGUN SEQUENCE"/>
    <property type="match status" value="1"/>
</dbReference>
<evidence type="ECO:0000313" key="4">
    <source>
        <dbReference type="Proteomes" id="UP000292082"/>
    </source>
</evidence>
<feature type="transmembrane region" description="Helical" evidence="1">
    <location>
        <begin position="185"/>
        <end position="208"/>
    </location>
</feature>
<sequence>MLFDHVAAPLLTGSIPTYSLILYHLLLAFPCPSYFLFVFLPHLMAPAVALDDTLGAAFIGDILAACLYGLTTLQTYIYYGRSGRDLKTLKSLIAFLWFLDTLHLLLISHTVYVYAVSGFGNLLALLEPTWSILAHIIVTGISDGCWLCATIALSSCVAFGGSLAYPIKGFQLQTYFELENVSWLLYFSLSTALVTDLIIAATLCILLASRRTVFTRVNLTVRTLILYTVNTGALTTLCALVCLIAYAATPHSFVYITFYFLLPKLFLNSLLATLNARKSLREQMRGAAVALPLELSPTYGGETVSNEVRTP</sequence>
<evidence type="ECO:0000313" key="3">
    <source>
        <dbReference type="EMBL" id="TBU55530.1"/>
    </source>
</evidence>
<dbReference type="PANTHER" id="PTHR40465:SF1">
    <property type="entry name" value="DUF6534 DOMAIN-CONTAINING PROTEIN"/>
    <property type="match status" value="1"/>
</dbReference>
<keyword evidence="1" id="KW-0812">Transmembrane</keyword>
<dbReference type="AlphaFoldDB" id="A0A4Q9PMR3"/>
<feature type="transmembrane region" description="Helical" evidence="1">
    <location>
        <begin position="21"/>
        <end position="44"/>
    </location>
</feature>
<protein>
    <recommendedName>
        <fullName evidence="2">DUF6534 domain-containing protein</fullName>
    </recommendedName>
</protein>
<feature type="transmembrane region" description="Helical" evidence="1">
    <location>
        <begin position="145"/>
        <end position="165"/>
    </location>
</feature>
<feature type="transmembrane region" description="Helical" evidence="1">
    <location>
        <begin position="253"/>
        <end position="274"/>
    </location>
</feature>
<name>A0A4Q9PMR3_9APHY</name>
<reference evidence="3 4" key="1">
    <citation type="submission" date="2019-01" db="EMBL/GenBank/DDBJ databases">
        <title>Draft genome sequences of three monokaryotic isolates of the white-rot basidiomycete fungus Dichomitus squalens.</title>
        <authorList>
            <consortium name="DOE Joint Genome Institute"/>
            <person name="Lopez S.C."/>
            <person name="Andreopoulos B."/>
            <person name="Pangilinan J."/>
            <person name="Lipzen A."/>
            <person name="Riley R."/>
            <person name="Ahrendt S."/>
            <person name="Ng V."/>
            <person name="Barry K."/>
            <person name="Daum C."/>
            <person name="Grigoriev I.V."/>
            <person name="Hilden K.S."/>
            <person name="Makela M.R."/>
            <person name="de Vries R.P."/>
        </authorList>
    </citation>
    <scope>NUCLEOTIDE SEQUENCE [LARGE SCALE GENOMIC DNA]</scope>
    <source>
        <strain evidence="3 4">CBS 464.89</strain>
    </source>
</reference>
<dbReference type="InterPro" id="IPR045339">
    <property type="entry name" value="DUF6534"/>
</dbReference>
<keyword evidence="1" id="KW-1133">Transmembrane helix</keyword>
<dbReference type="STRING" id="114155.A0A4Q9PMR3"/>
<evidence type="ECO:0000259" key="2">
    <source>
        <dbReference type="Pfam" id="PF20152"/>
    </source>
</evidence>
<proteinExistence type="predicted"/>
<feature type="transmembrane region" description="Helical" evidence="1">
    <location>
        <begin position="118"/>
        <end position="138"/>
    </location>
</feature>
<feature type="transmembrane region" description="Helical" evidence="1">
    <location>
        <begin position="224"/>
        <end position="247"/>
    </location>
</feature>
<keyword evidence="1" id="KW-0472">Membrane</keyword>
<feature type="domain" description="DUF6534" evidence="2">
    <location>
        <begin position="192"/>
        <end position="279"/>
    </location>
</feature>
<feature type="transmembrane region" description="Helical" evidence="1">
    <location>
        <begin position="91"/>
        <end position="112"/>
    </location>
</feature>
<organism evidence="3 4">
    <name type="scientific">Dichomitus squalens</name>
    <dbReference type="NCBI Taxonomy" id="114155"/>
    <lineage>
        <taxon>Eukaryota</taxon>
        <taxon>Fungi</taxon>
        <taxon>Dikarya</taxon>
        <taxon>Basidiomycota</taxon>
        <taxon>Agaricomycotina</taxon>
        <taxon>Agaricomycetes</taxon>
        <taxon>Polyporales</taxon>
        <taxon>Polyporaceae</taxon>
        <taxon>Dichomitus</taxon>
    </lineage>
</organism>
<feature type="transmembrane region" description="Helical" evidence="1">
    <location>
        <begin position="56"/>
        <end position="79"/>
    </location>
</feature>
<keyword evidence="4" id="KW-1185">Reference proteome</keyword>
<dbReference type="EMBL" id="ML145167">
    <property type="protein sequence ID" value="TBU55530.1"/>
    <property type="molecule type" value="Genomic_DNA"/>
</dbReference>
<dbReference type="Proteomes" id="UP000292082">
    <property type="component" value="Unassembled WGS sequence"/>
</dbReference>
<evidence type="ECO:0000256" key="1">
    <source>
        <dbReference type="SAM" id="Phobius"/>
    </source>
</evidence>